<proteinExistence type="predicted"/>
<comment type="caution">
    <text evidence="1">The sequence shown here is derived from an EMBL/GenBank/DDBJ whole genome shotgun (WGS) entry which is preliminary data.</text>
</comment>
<name>A0A6S7JLH5_PARCT</name>
<reference evidence="1" key="1">
    <citation type="submission" date="2020-04" db="EMBL/GenBank/DDBJ databases">
        <authorList>
            <person name="Alioto T."/>
            <person name="Alioto T."/>
            <person name="Gomez Garrido J."/>
        </authorList>
    </citation>
    <scope>NUCLEOTIDE SEQUENCE</scope>
    <source>
        <strain evidence="1">A484AB</strain>
    </source>
</reference>
<evidence type="ECO:0000313" key="2">
    <source>
        <dbReference type="Proteomes" id="UP001152795"/>
    </source>
</evidence>
<dbReference type="EMBL" id="CACRXK020018157">
    <property type="protein sequence ID" value="CAB4032137.1"/>
    <property type="molecule type" value="Genomic_DNA"/>
</dbReference>
<accession>A0A6S7JLH5</accession>
<dbReference type="Proteomes" id="UP001152795">
    <property type="component" value="Unassembled WGS sequence"/>
</dbReference>
<dbReference type="Pfam" id="PF13650">
    <property type="entry name" value="Asp_protease_2"/>
    <property type="match status" value="1"/>
</dbReference>
<protein>
    <submittedName>
        <fullName evidence="1">PREDICTED: uncharacterized protein LOC107346959</fullName>
    </submittedName>
</protein>
<dbReference type="OrthoDB" id="10064859at2759"/>
<gene>
    <name evidence="1" type="ORF">PACLA_8A038879</name>
</gene>
<dbReference type="Gene3D" id="2.40.70.10">
    <property type="entry name" value="Acid Proteases"/>
    <property type="match status" value="1"/>
</dbReference>
<dbReference type="InterPro" id="IPR021109">
    <property type="entry name" value="Peptidase_aspartic_dom_sf"/>
</dbReference>
<dbReference type="GO" id="GO:0006508">
    <property type="term" value="P:proteolysis"/>
    <property type="evidence" value="ECO:0007669"/>
    <property type="project" value="InterPro"/>
</dbReference>
<organism evidence="1 2">
    <name type="scientific">Paramuricea clavata</name>
    <name type="common">Red gorgonian</name>
    <name type="synonym">Violescent sea-whip</name>
    <dbReference type="NCBI Taxonomy" id="317549"/>
    <lineage>
        <taxon>Eukaryota</taxon>
        <taxon>Metazoa</taxon>
        <taxon>Cnidaria</taxon>
        <taxon>Anthozoa</taxon>
        <taxon>Octocorallia</taxon>
        <taxon>Malacalcyonacea</taxon>
        <taxon>Plexauridae</taxon>
        <taxon>Paramuricea</taxon>
    </lineage>
</organism>
<evidence type="ECO:0000313" key="1">
    <source>
        <dbReference type="EMBL" id="CAB4032137.1"/>
    </source>
</evidence>
<sequence>LSEKSTIKNQFLSCCNRRYSIIAVSSNYLIPSYPRTALRAAERLKMRLRDSAIKSGHSRIWTKINNRDLLASCSIFFSSFLRNVADLLQDKIRDDITENENQNYRFGVPKRTSAHLSNRQYVKDDVISFYLVRTNKSLISHVHCLKRAADIFGSNNLRKRGNVLFDSGAQVSLIRQETADSIGLKGKKISVTITKVGGQKEEINTNVYNVPVSAIDNRRTYSVKAIGIPVISSESGSIDTGSNMEQLGLPGERIRRNKGPIDLLIGIDHAQLAQRSKRITSLQENPH</sequence>
<keyword evidence="2" id="KW-1185">Reference proteome</keyword>
<dbReference type="GO" id="GO:0004190">
    <property type="term" value="F:aspartic-type endopeptidase activity"/>
    <property type="evidence" value="ECO:0007669"/>
    <property type="project" value="InterPro"/>
</dbReference>
<dbReference type="AlphaFoldDB" id="A0A6S7JLH5"/>
<dbReference type="InterPro" id="IPR001969">
    <property type="entry name" value="Aspartic_peptidase_AS"/>
</dbReference>
<feature type="non-terminal residue" evidence="1">
    <location>
        <position position="287"/>
    </location>
</feature>
<dbReference type="PROSITE" id="PS00141">
    <property type="entry name" value="ASP_PROTEASE"/>
    <property type="match status" value="1"/>
</dbReference>